<dbReference type="RefSeq" id="WP_390362273.1">
    <property type="nucleotide sequence ID" value="NZ_JBHTKJ010000026.1"/>
</dbReference>
<dbReference type="Pfam" id="PF00669">
    <property type="entry name" value="Flagellin_N"/>
    <property type="match status" value="1"/>
</dbReference>
<comment type="caution">
    <text evidence="6">The sequence shown here is derived from an EMBL/GenBank/DDBJ whole genome shotgun (WGS) entry which is preliminary data.</text>
</comment>
<keyword evidence="7" id="KW-1185">Reference proteome</keyword>
<dbReference type="InterPro" id="IPR001492">
    <property type="entry name" value="Flagellin"/>
</dbReference>
<keyword evidence="6" id="KW-0282">Flagellum</keyword>
<dbReference type="Gene3D" id="1.20.1330.10">
    <property type="entry name" value="f41 fragment of flagellin, N-terminal domain"/>
    <property type="match status" value="1"/>
</dbReference>
<feature type="domain" description="Flagellin C-terminal" evidence="5">
    <location>
        <begin position="211"/>
        <end position="294"/>
    </location>
</feature>
<feature type="domain" description="Flagellin N-terminal" evidence="4">
    <location>
        <begin position="4"/>
        <end position="140"/>
    </location>
</feature>
<dbReference type="InterPro" id="IPR013384">
    <property type="entry name" value="Flagell_FlgL"/>
</dbReference>
<organism evidence="6 7">
    <name type="scientific">Virgibacillus byunsanensis</name>
    <dbReference type="NCBI Taxonomy" id="570945"/>
    <lineage>
        <taxon>Bacteria</taxon>
        <taxon>Bacillati</taxon>
        <taxon>Bacillota</taxon>
        <taxon>Bacilli</taxon>
        <taxon>Bacillales</taxon>
        <taxon>Bacillaceae</taxon>
        <taxon>Virgibacillus</taxon>
    </lineage>
</organism>
<dbReference type="Proteomes" id="UP001597040">
    <property type="component" value="Unassembled WGS sequence"/>
</dbReference>
<name>A0ABW3LLD1_9BACI</name>
<dbReference type="PANTHER" id="PTHR42792">
    <property type="entry name" value="FLAGELLIN"/>
    <property type="match status" value="1"/>
</dbReference>
<accession>A0ABW3LLD1</accession>
<evidence type="ECO:0000259" key="4">
    <source>
        <dbReference type="Pfam" id="PF00669"/>
    </source>
</evidence>
<dbReference type="PANTHER" id="PTHR42792:SF1">
    <property type="entry name" value="FLAGELLAR HOOK-ASSOCIATED PROTEIN 3"/>
    <property type="match status" value="1"/>
</dbReference>
<keyword evidence="6" id="KW-0966">Cell projection</keyword>
<keyword evidence="3" id="KW-0975">Bacterial flagellum</keyword>
<sequence>MRITQSMLSNNMLRNLSGSYSKMDTYMNQLSTGKKINRPSDDPVIAMKGINYRSQVTEVEQFQRNTNEVHNWMDNSDAALDKAVQGMQKLRELAVQASNDTYDQEERKNIMQEAEQLKEHLVDIGNTKVNGKYIFNGTNTDEAPFDVDGTPNYSVKPVYIEVANGTKLQANVNPEDVFSGDPASGDDLFVNIQGLIDDLGNNNQEGIEASIETIDANIDNIINARADLGNRMNRLELVENRLSEQKIIATETMANNEDVDYEEAITNLITQESVHRAALSAGSRIIQPSLLDFLR</sequence>
<evidence type="ECO:0000259" key="5">
    <source>
        <dbReference type="Pfam" id="PF00700"/>
    </source>
</evidence>
<evidence type="ECO:0000256" key="1">
    <source>
        <dbReference type="ARBA" id="ARBA00004365"/>
    </source>
</evidence>
<evidence type="ECO:0000256" key="2">
    <source>
        <dbReference type="ARBA" id="ARBA00005709"/>
    </source>
</evidence>
<dbReference type="NCBIfam" id="TIGR02550">
    <property type="entry name" value="flagell_flgL"/>
    <property type="match status" value="2"/>
</dbReference>
<comment type="similarity">
    <text evidence="2">Belongs to the bacterial flagellin family.</text>
</comment>
<reference evidence="7" key="1">
    <citation type="journal article" date="2019" name="Int. J. Syst. Evol. Microbiol.">
        <title>The Global Catalogue of Microorganisms (GCM) 10K type strain sequencing project: providing services to taxonomists for standard genome sequencing and annotation.</title>
        <authorList>
            <consortium name="The Broad Institute Genomics Platform"/>
            <consortium name="The Broad Institute Genome Sequencing Center for Infectious Disease"/>
            <person name="Wu L."/>
            <person name="Ma J."/>
        </authorList>
    </citation>
    <scope>NUCLEOTIDE SEQUENCE [LARGE SCALE GENOMIC DNA]</scope>
    <source>
        <strain evidence="7">CCUG 56754</strain>
    </source>
</reference>
<dbReference type="SUPFAM" id="SSF64518">
    <property type="entry name" value="Phase 1 flagellin"/>
    <property type="match status" value="1"/>
</dbReference>
<evidence type="ECO:0000313" key="6">
    <source>
        <dbReference type="EMBL" id="MFD1038883.1"/>
    </source>
</evidence>
<dbReference type="Pfam" id="PF00700">
    <property type="entry name" value="Flagellin_C"/>
    <property type="match status" value="1"/>
</dbReference>
<dbReference type="EMBL" id="JBHTKJ010000026">
    <property type="protein sequence ID" value="MFD1038883.1"/>
    <property type="molecule type" value="Genomic_DNA"/>
</dbReference>
<dbReference type="InterPro" id="IPR001029">
    <property type="entry name" value="Flagellin_N"/>
</dbReference>
<evidence type="ECO:0000256" key="3">
    <source>
        <dbReference type="ARBA" id="ARBA00023143"/>
    </source>
</evidence>
<proteinExistence type="inferred from homology"/>
<dbReference type="InterPro" id="IPR046358">
    <property type="entry name" value="Flagellin_C"/>
</dbReference>
<evidence type="ECO:0000313" key="7">
    <source>
        <dbReference type="Proteomes" id="UP001597040"/>
    </source>
</evidence>
<gene>
    <name evidence="6" type="primary">flgL</name>
    <name evidence="6" type="ORF">ACFQ3N_10850</name>
</gene>
<comment type="subcellular location">
    <subcellularLocation>
        <location evidence="1">Bacterial flagellum</location>
    </subcellularLocation>
</comment>
<protein>
    <submittedName>
        <fullName evidence="6">Flagellar hook-associated protein FlgL</fullName>
    </submittedName>
</protein>
<keyword evidence="6" id="KW-0969">Cilium</keyword>